<dbReference type="CDD" id="cd04301">
    <property type="entry name" value="NAT_SF"/>
    <property type="match status" value="1"/>
</dbReference>
<sequence length="184" mass="20905">MTFATWWRDDPLPELAPLPTFSAGPSNDVRLIARLTNQSTAIVEMRREIEDRPYLAFLGDTPVAYGWLTTRAGSIGDLQFRFELPPRNAYLYDFKTLPEWRGHGIYPRLLQAIVQQEPEIDRFWIGYVPGNVASARGISKAGFHELSDFVVEQGRITGMVLFEHSERARANVDLFQLPVIPTPS</sequence>
<evidence type="ECO:0000313" key="2">
    <source>
        <dbReference type="EMBL" id="GLV60530.1"/>
    </source>
</evidence>
<dbReference type="InterPro" id="IPR000182">
    <property type="entry name" value="GNAT_dom"/>
</dbReference>
<dbReference type="EMBL" id="BSRI01000002">
    <property type="protein sequence ID" value="GLV60530.1"/>
    <property type="molecule type" value="Genomic_DNA"/>
</dbReference>
<evidence type="ECO:0000259" key="1">
    <source>
        <dbReference type="PROSITE" id="PS51186"/>
    </source>
</evidence>
<feature type="domain" description="N-acetyltransferase" evidence="1">
    <location>
        <begin position="19"/>
        <end position="167"/>
    </location>
</feature>
<name>A0ABQ6G4N4_9CHLR</name>
<dbReference type="InterPro" id="IPR016181">
    <property type="entry name" value="Acyl_CoA_acyltransferase"/>
</dbReference>
<gene>
    <name evidence="2" type="ORF">KDH_73490</name>
</gene>
<evidence type="ECO:0000313" key="3">
    <source>
        <dbReference type="Proteomes" id="UP001344906"/>
    </source>
</evidence>
<dbReference type="Proteomes" id="UP001344906">
    <property type="component" value="Unassembled WGS sequence"/>
</dbReference>
<accession>A0ABQ6G4N4</accession>
<comment type="caution">
    <text evidence="2">The sequence shown here is derived from an EMBL/GenBank/DDBJ whole genome shotgun (WGS) entry which is preliminary data.</text>
</comment>
<dbReference type="Gene3D" id="3.40.630.30">
    <property type="match status" value="1"/>
</dbReference>
<reference evidence="2 3" key="1">
    <citation type="submission" date="2023-02" db="EMBL/GenBank/DDBJ databases">
        <title>Dictyobacter halimunensis sp. nov., a new member of the class Ktedonobacteria from forest soil in a geothermal area.</title>
        <authorList>
            <person name="Rachmania M.K."/>
            <person name="Ningsih F."/>
            <person name="Sakai Y."/>
            <person name="Yabe S."/>
            <person name="Yokota A."/>
            <person name="Sjamsuridzal W."/>
        </authorList>
    </citation>
    <scope>NUCLEOTIDE SEQUENCE [LARGE SCALE GENOMIC DNA]</scope>
    <source>
        <strain evidence="2 3">S3.2.2.5</strain>
    </source>
</reference>
<dbReference type="Pfam" id="PF00583">
    <property type="entry name" value="Acetyltransf_1"/>
    <property type="match status" value="1"/>
</dbReference>
<dbReference type="SUPFAM" id="SSF55729">
    <property type="entry name" value="Acyl-CoA N-acyltransferases (Nat)"/>
    <property type="match status" value="1"/>
</dbReference>
<dbReference type="PROSITE" id="PS51186">
    <property type="entry name" value="GNAT"/>
    <property type="match status" value="1"/>
</dbReference>
<dbReference type="RefSeq" id="WP_338257625.1">
    <property type="nucleotide sequence ID" value="NZ_BSRI01000002.1"/>
</dbReference>
<organism evidence="2 3">
    <name type="scientific">Dictyobacter halimunensis</name>
    <dbReference type="NCBI Taxonomy" id="3026934"/>
    <lineage>
        <taxon>Bacteria</taxon>
        <taxon>Bacillati</taxon>
        <taxon>Chloroflexota</taxon>
        <taxon>Ktedonobacteria</taxon>
        <taxon>Ktedonobacterales</taxon>
        <taxon>Dictyobacteraceae</taxon>
        <taxon>Dictyobacter</taxon>
    </lineage>
</organism>
<protein>
    <recommendedName>
        <fullName evidence="1">N-acetyltransferase domain-containing protein</fullName>
    </recommendedName>
</protein>
<proteinExistence type="predicted"/>
<keyword evidence="3" id="KW-1185">Reference proteome</keyword>